<accession>A0A7S2CD18</accession>
<gene>
    <name evidence="3" type="ORF">FPAR1323_LOCUS10149</name>
</gene>
<reference evidence="3" key="1">
    <citation type="submission" date="2021-01" db="EMBL/GenBank/DDBJ databases">
        <authorList>
            <person name="Corre E."/>
            <person name="Pelletier E."/>
            <person name="Niang G."/>
            <person name="Scheremetjew M."/>
            <person name="Finn R."/>
            <person name="Kale V."/>
            <person name="Holt S."/>
            <person name="Cochrane G."/>
            <person name="Meng A."/>
            <person name="Brown T."/>
            <person name="Cohen L."/>
        </authorList>
    </citation>
    <scope>NUCLEOTIDE SEQUENCE</scope>
    <source>
        <strain evidence="3">RCC1693</strain>
    </source>
</reference>
<evidence type="ECO:0000259" key="2">
    <source>
        <dbReference type="Pfam" id="PF24696"/>
    </source>
</evidence>
<feature type="compositionally biased region" description="Low complexity" evidence="1">
    <location>
        <begin position="92"/>
        <end position="101"/>
    </location>
</feature>
<protein>
    <recommendedName>
        <fullName evidence="2">UGSC-like domain-containing protein</fullName>
    </recommendedName>
</protein>
<evidence type="ECO:0000313" key="3">
    <source>
        <dbReference type="EMBL" id="CAD9421763.1"/>
    </source>
</evidence>
<dbReference type="AlphaFoldDB" id="A0A7S2CD18"/>
<evidence type="ECO:0000256" key="1">
    <source>
        <dbReference type="SAM" id="MobiDB-lite"/>
    </source>
</evidence>
<feature type="domain" description="UGSC-like" evidence="2">
    <location>
        <begin position="1"/>
        <end position="71"/>
    </location>
</feature>
<name>A0A7S2CD18_9STRA</name>
<dbReference type="InterPro" id="IPR057767">
    <property type="entry name" value="UGSC-like_dom"/>
</dbReference>
<dbReference type="Pfam" id="PF24696">
    <property type="entry name" value="UGSC"/>
    <property type="match status" value="1"/>
</dbReference>
<dbReference type="EMBL" id="HBGT01019257">
    <property type="protein sequence ID" value="CAD9421763.1"/>
    <property type="molecule type" value="Transcribed_RNA"/>
</dbReference>
<feature type="region of interest" description="Disordered" evidence="1">
    <location>
        <begin position="81"/>
        <end position="101"/>
    </location>
</feature>
<sequence length="101" mass="10120">MHDTASVEALGVASVACLSTAFIPQAQFCADQVGMPALPCVFAEHPISDQTVGQLNAKADACVMEIIEALTEAPSTRVKAKLAGSGGKGENGEAAAAACST</sequence>
<organism evidence="3">
    <name type="scientific">Florenciella parvula</name>
    <dbReference type="NCBI Taxonomy" id="236787"/>
    <lineage>
        <taxon>Eukaryota</taxon>
        <taxon>Sar</taxon>
        <taxon>Stramenopiles</taxon>
        <taxon>Ochrophyta</taxon>
        <taxon>Dictyochophyceae</taxon>
        <taxon>Florenciellales</taxon>
        <taxon>Florenciella</taxon>
    </lineage>
</organism>
<proteinExistence type="predicted"/>